<dbReference type="Proteomes" id="UP000219688">
    <property type="component" value="Unassembled WGS sequence"/>
</dbReference>
<dbReference type="EMBL" id="OBQK01000002">
    <property type="protein sequence ID" value="SOC53769.1"/>
    <property type="molecule type" value="Genomic_DNA"/>
</dbReference>
<organism evidence="1 2">
    <name type="scientific">Ornithinimicrobium cerasi</name>
    <dbReference type="NCBI Taxonomy" id="2248773"/>
    <lineage>
        <taxon>Bacteria</taxon>
        <taxon>Bacillati</taxon>
        <taxon>Actinomycetota</taxon>
        <taxon>Actinomycetes</taxon>
        <taxon>Micrococcales</taxon>
        <taxon>Ornithinimicrobiaceae</taxon>
        <taxon>Ornithinimicrobium</taxon>
    </lineage>
</organism>
<gene>
    <name evidence="1" type="ORF">SAMN05421879_102127</name>
</gene>
<protein>
    <submittedName>
        <fullName evidence="1">Uncharacterized protein</fullName>
    </submittedName>
</protein>
<name>A0A285VI71_9MICO</name>
<sequence length="63" mass="6771">MGPLDIHLAQSAAAERHATVAREADRRRVALERLADGGAPRALGLRTRVTAWLHPVVHASAAR</sequence>
<dbReference type="RefSeq" id="WP_097187180.1">
    <property type="nucleotide sequence ID" value="NZ_OBQK01000002.1"/>
</dbReference>
<evidence type="ECO:0000313" key="1">
    <source>
        <dbReference type="EMBL" id="SOC53769.1"/>
    </source>
</evidence>
<dbReference type="AlphaFoldDB" id="A0A285VI71"/>
<accession>A0A285VI71</accession>
<keyword evidence="2" id="KW-1185">Reference proteome</keyword>
<evidence type="ECO:0000313" key="2">
    <source>
        <dbReference type="Proteomes" id="UP000219688"/>
    </source>
</evidence>
<proteinExistence type="predicted"/>
<reference evidence="2" key="1">
    <citation type="submission" date="2017-08" db="EMBL/GenBank/DDBJ databases">
        <authorList>
            <person name="Varghese N."/>
            <person name="Submissions S."/>
        </authorList>
    </citation>
    <scope>NUCLEOTIDE SEQUENCE [LARGE SCALE GENOMIC DNA]</scope>
    <source>
        <strain evidence="2">USBA17B2</strain>
    </source>
</reference>